<comment type="function">
    <text evidence="8">Probably a riboflavin-binding protein that interacts with the energy-coupling factor (ECF) ABC-transporter complex.</text>
</comment>
<dbReference type="PANTHER" id="PTHR38438:SF1">
    <property type="entry name" value="RIBOFLAVIN TRANSPORTER RIBU"/>
    <property type="match status" value="1"/>
</dbReference>
<dbReference type="PANTHER" id="PTHR38438">
    <property type="entry name" value="RIBOFLAVIN TRANSPORTER RIBU"/>
    <property type="match status" value="1"/>
</dbReference>
<evidence type="ECO:0000256" key="9">
    <source>
        <dbReference type="SAM" id="Phobius"/>
    </source>
</evidence>
<keyword evidence="7 8" id="KW-0472">Membrane</keyword>
<comment type="similarity">
    <text evidence="2 8">Belongs to the prokaryotic riboflavin transporter (P-RFT) (TC 2.A.87) family.</text>
</comment>
<evidence type="ECO:0000256" key="2">
    <source>
        <dbReference type="ARBA" id="ARBA00005540"/>
    </source>
</evidence>
<comment type="subcellular location">
    <subcellularLocation>
        <location evidence="1">Cell membrane</location>
        <topology evidence="1">Multi-pass membrane protein</topology>
    </subcellularLocation>
</comment>
<feature type="transmembrane region" description="Helical" evidence="9">
    <location>
        <begin position="26"/>
        <end position="47"/>
    </location>
</feature>
<evidence type="ECO:0000256" key="8">
    <source>
        <dbReference type="PIRNR" id="PIRNR037778"/>
    </source>
</evidence>
<name>A0A379C620_9FIRM</name>
<feature type="transmembrane region" description="Helical" evidence="9">
    <location>
        <begin position="176"/>
        <end position="200"/>
    </location>
</feature>
<proteinExistence type="inferred from homology"/>
<keyword evidence="4 8" id="KW-1003">Cell membrane</keyword>
<dbReference type="Gene3D" id="1.10.1760.20">
    <property type="match status" value="1"/>
</dbReference>
<keyword evidence="3 8" id="KW-0813">Transport</keyword>
<sequence>MPQIKEVFMNRVNTGTFLSARAISRVAMLSVIGFLLMLIEVPILFIAPEFIKMDISELPTLLGAFTMGPIYGVLICGLKNILHIVIRGTTTGGVGELSNFIIGSVFAFVSASIYRKNKTYKRAIIGLTSGVLIMTALSMVSNYYVIFPLYAKIIPMEAIIGMGRAVSEKVTDLWSFMVYCILPFNLLKGLITSALMMLVYKKLSPIFKLG</sequence>
<evidence type="ECO:0000313" key="11">
    <source>
        <dbReference type="Proteomes" id="UP000255517"/>
    </source>
</evidence>
<reference evidence="10 11" key="1">
    <citation type="submission" date="2018-06" db="EMBL/GenBank/DDBJ databases">
        <authorList>
            <consortium name="Pathogen Informatics"/>
            <person name="Doyle S."/>
        </authorList>
    </citation>
    <scope>NUCLEOTIDE SEQUENCE [LARGE SCALE GENOMIC DNA]</scope>
    <source>
        <strain evidence="10 11">NCTC13149</strain>
    </source>
</reference>
<dbReference type="AlphaFoldDB" id="A0A379C620"/>
<dbReference type="Proteomes" id="UP000255517">
    <property type="component" value="Unassembled WGS sequence"/>
</dbReference>
<dbReference type="GO" id="GO:0032217">
    <property type="term" value="F:riboflavin transmembrane transporter activity"/>
    <property type="evidence" value="ECO:0007669"/>
    <property type="project" value="UniProtKB-UniRule"/>
</dbReference>
<dbReference type="EMBL" id="UGSZ01000001">
    <property type="protein sequence ID" value="SUB57683.1"/>
    <property type="molecule type" value="Genomic_DNA"/>
</dbReference>
<keyword evidence="6 9" id="KW-1133">Transmembrane helix</keyword>
<gene>
    <name evidence="10" type="primary">ribU</name>
    <name evidence="10" type="ORF">NCTC13149_01538</name>
</gene>
<dbReference type="InterPro" id="IPR025720">
    <property type="entry name" value="RibU"/>
</dbReference>
<evidence type="ECO:0000256" key="5">
    <source>
        <dbReference type="ARBA" id="ARBA00022692"/>
    </source>
</evidence>
<accession>A0A379C620</accession>
<evidence type="ECO:0000256" key="6">
    <source>
        <dbReference type="ARBA" id="ARBA00022989"/>
    </source>
</evidence>
<feature type="transmembrane region" description="Helical" evidence="9">
    <location>
        <begin position="97"/>
        <end position="114"/>
    </location>
</feature>
<dbReference type="STRING" id="1122949.GCA_000378725_01436"/>
<feature type="transmembrane region" description="Helical" evidence="9">
    <location>
        <begin position="59"/>
        <end position="85"/>
    </location>
</feature>
<dbReference type="GO" id="GO:0005886">
    <property type="term" value="C:plasma membrane"/>
    <property type="evidence" value="ECO:0007669"/>
    <property type="project" value="UniProtKB-SubCell"/>
</dbReference>
<dbReference type="InterPro" id="IPR024529">
    <property type="entry name" value="ECF_trnsprt_substrate-spec"/>
</dbReference>
<dbReference type="PIRSF" id="PIRSF037778">
    <property type="entry name" value="UCP037778_transp_RibU"/>
    <property type="match status" value="1"/>
</dbReference>
<evidence type="ECO:0000256" key="4">
    <source>
        <dbReference type="ARBA" id="ARBA00022475"/>
    </source>
</evidence>
<protein>
    <recommendedName>
        <fullName evidence="8">Riboflavin transporter</fullName>
    </recommendedName>
</protein>
<evidence type="ECO:0000256" key="1">
    <source>
        <dbReference type="ARBA" id="ARBA00004651"/>
    </source>
</evidence>
<feature type="transmembrane region" description="Helical" evidence="9">
    <location>
        <begin position="123"/>
        <end position="146"/>
    </location>
</feature>
<evidence type="ECO:0000256" key="7">
    <source>
        <dbReference type="ARBA" id="ARBA00023136"/>
    </source>
</evidence>
<keyword evidence="5 9" id="KW-0812">Transmembrane</keyword>
<evidence type="ECO:0000256" key="3">
    <source>
        <dbReference type="ARBA" id="ARBA00022448"/>
    </source>
</evidence>
<organism evidence="10 11">
    <name type="scientific">Peptoniphilus lacrimalis</name>
    <dbReference type="NCBI Taxonomy" id="33031"/>
    <lineage>
        <taxon>Bacteria</taxon>
        <taxon>Bacillati</taxon>
        <taxon>Bacillota</taxon>
        <taxon>Tissierellia</taxon>
        <taxon>Tissierellales</taxon>
        <taxon>Peptoniphilaceae</taxon>
        <taxon>Peptoniphilus</taxon>
    </lineage>
</organism>
<evidence type="ECO:0000313" key="10">
    <source>
        <dbReference type="EMBL" id="SUB57683.1"/>
    </source>
</evidence>
<dbReference type="Pfam" id="PF12822">
    <property type="entry name" value="ECF_trnsprt"/>
    <property type="match status" value="1"/>
</dbReference>